<dbReference type="Proteomes" id="UP000234329">
    <property type="component" value="Unassembled WGS sequence"/>
</dbReference>
<gene>
    <name evidence="2" type="ORF">B1757_03850</name>
</gene>
<dbReference type="InParanoid" id="A0A2I1DNU6"/>
<dbReference type="OrthoDB" id="5311321at2"/>
<dbReference type="AlphaFoldDB" id="A0A2I1DNU6"/>
<keyword evidence="3" id="KW-1185">Reference proteome</keyword>
<organism evidence="2 3">
    <name type="scientific">Acidithiobacillus marinus</name>
    <dbReference type="NCBI Taxonomy" id="187490"/>
    <lineage>
        <taxon>Bacteria</taxon>
        <taxon>Pseudomonadati</taxon>
        <taxon>Pseudomonadota</taxon>
        <taxon>Acidithiobacillia</taxon>
        <taxon>Acidithiobacillales</taxon>
        <taxon>Acidithiobacillaceae</taxon>
        <taxon>Acidithiobacillus</taxon>
    </lineage>
</organism>
<reference evidence="2 3" key="1">
    <citation type="submission" date="2017-03" db="EMBL/GenBank/DDBJ databases">
        <title>Draft genime sequence of the acidophilic sulfur-oxidizing bacterium Acidithiobacillus sp. SH, isolated from seawater.</title>
        <authorList>
            <person name="Sharmin S."/>
            <person name="Tokuhisa M."/>
            <person name="Kanao T."/>
            <person name="Kamimura K."/>
        </authorList>
    </citation>
    <scope>NUCLEOTIDE SEQUENCE [LARGE SCALE GENOMIC DNA]</scope>
    <source>
        <strain evidence="2 3">SH</strain>
    </source>
</reference>
<evidence type="ECO:0000313" key="2">
    <source>
        <dbReference type="EMBL" id="PKY11548.1"/>
    </source>
</evidence>
<protein>
    <submittedName>
        <fullName evidence="2">Uncharacterized protein</fullName>
    </submittedName>
</protein>
<comment type="caution">
    <text evidence="2">The sequence shown here is derived from an EMBL/GenBank/DDBJ whole genome shotgun (WGS) entry which is preliminary data.</text>
</comment>
<accession>A0A2I1DNU6</accession>
<proteinExistence type="predicted"/>
<sequence length="142" mass="14945">MSAAADLLDTAQKSGATIWVEGGRLKFSGLPAGLIPRIREHKAELLALLSTSAPAPAFTPQPSDQCPDEYTPAPTMQQAARKQPQRVTCSACARFQAGAQPLAVGRCLASADGLPPSPKQGDYKAAFPMAQRHCHEFTGVSS</sequence>
<evidence type="ECO:0000256" key="1">
    <source>
        <dbReference type="SAM" id="MobiDB-lite"/>
    </source>
</evidence>
<feature type="region of interest" description="Disordered" evidence="1">
    <location>
        <begin position="56"/>
        <end position="81"/>
    </location>
</feature>
<dbReference type="InterPro" id="IPR044894">
    <property type="entry name" value="TubC_N_sf"/>
</dbReference>
<dbReference type="EMBL" id="MXAV01000011">
    <property type="protein sequence ID" value="PKY11548.1"/>
    <property type="molecule type" value="Genomic_DNA"/>
</dbReference>
<name>A0A2I1DNU6_9PROT</name>
<dbReference type="Gene3D" id="1.10.10.1830">
    <property type="entry name" value="Non-ribosomal peptide synthase, adenylation domain"/>
    <property type="match status" value="1"/>
</dbReference>
<dbReference type="RefSeq" id="WP_101537073.1">
    <property type="nucleotide sequence ID" value="NZ_MXAV01000011.1"/>
</dbReference>
<evidence type="ECO:0000313" key="3">
    <source>
        <dbReference type="Proteomes" id="UP000234329"/>
    </source>
</evidence>